<evidence type="ECO:0000256" key="3">
    <source>
        <dbReference type="ARBA" id="ARBA00023163"/>
    </source>
</evidence>
<dbReference type="PROSITE" id="PS00041">
    <property type="entry name" value="HTH_ARAC_FAMILY_1"/>
    <property type="match status" value="1"/>
</dbReference>
<proteinExistence type="predicted"/>
<dbReference type="InterPro" id="IPR011051">
    <property type="entry name" value="RmlC_Cupin_sf"/>
</dbReference>
<dbReference type="SUPFAM" id="SSF46689">
    <property type="entry name" value="Homeodomain-like"/>
    <property type="match status" value="2"/>
</dbReference>
<dbReference type="InterPro" id="IPR018060">
    <property type="entry name" value="HTH_AraC"/>
</dbReference>
<evidence type="ECO:0000313" key="6">
    <source>
        <dbReference type="Proteomes" id="UP000274920"/>
    </source>
</evidence>
<dbReference type="PANTHER" id="PTHR43280:SF2">
    <property type="entry name" value="HTH-TYPE TRANSCRIPTIONAL REGULATOR EXSA"/>
    <property type="match status" value="1"/>
</dbReference>
<dbReference type="InterPro" id="IPR009057">
    <property type="entry name" value="Homeodomain-like_sf"/>
</dbReference>
<accession>A0A3R8LDI8</accession>
<dbReference type="Pfam" id="PF02311">
    <property type="entry name" value="AraC_binding"/>
    <property type="match status" value="1"/>
</dbReference>
<dbReference type="SUPFAM" id="SSF51182">
    <property type="entry name" value="RmlC-like cupins"/>
    <property type="match status" value="1"/>
</dbReference>
<dbReference type="InterPro" id="IPR018062">
    <property type="entry name" value="HTH_AraC-typ_CS"/>
</dbReference>
<dbReference type="Pfam" id="PF12833">
    <property type="entry name" value="HTH_18"/>
    <property type="match status" value="1"/>
</dbReference>
<dbReference type="RefSeq" id="WP_016296884.1">
    <property type="nucleotide sequence ID" value="NZ_RHJS01000002.1"/>
</dbReference>
<keyword evidence="6" id="KW-1185">Reference proteome</keyword>
<keyword evidence="3" id="KW-0804">Transcription</keyword>
<evidence type="ECO:0000256" key="1">
    <source>
        <dbReference type="ARBA" id="ARBA00023015"/>
    </source>
</evidence>
<dbReference type="SMART" id="SM00342">
    <property type="entry name" value="HTH_ARAC"/>
    <property type="match status" value="1"/>
</dbReference>
<dbReference type="EMBL" id="RHJS01000002">
    <property type="protein sequence ID" value="RRK31009.1"/>
    <property type="molecule type" value="Genomic_DNA"/>
</dbReference>
<evidence type="ECO:0000313" key="5">
    <source>
        <dbReference type="EMBL" id="RRK31009.1"/>
    </source>
</evidence>
<organism evidence="5 6">
    <name type="scientific">Schaedlerella arabinosiphila</name>
    <dbReference type="NCBI Taxonomy" id="2044587"/>
    <lineage>
        <taxon>Bacteria</taxon>
        <taxon>Bacillati</taxon>
        <taxon>Bacillota</taxon>
        <taxon>Clostridia</taxon>
        <taxon>Lachnospirales</taxon>
        <taxon>Lachnospiraceae</taxon>
        <taxon>Schaedlerella</taxon>
    </lineage>
</organism>
<dbReference type="GO" id="GO:0003700">
    <property type="term" value="F:DNA-binding transcription factor activity"/>
    <property type="evidence" value="ECO:0007669"/>
    <property type="project" value="InterPro"/>
</dbReference>
<keyword evidence="2" id="KW-0238">DNA-binding</keyword>
<sequence length="301" mass="35000">MNAFHEIVVPPDNFPAVILIHSPENTTICEMHWHECMELVASLDSRLYVTCGQNEVTLMENDVTIVNSSMIHRVTPVKGHAIVSLSLRLDPGLFKNYSKENHNWFDLSRNEEARRDIASCCRNLYELYAAKEENPGLLLEANALVFHIVYLMITYCCVSRMGSPQAHSEKYYGRYRELMSYMEEHYSQPLTLDEIADLLHLSKEHISREFRSYVGEGFREHLTKIRLINAQKDLLGSDLPLIDIAIKNGFPNLRAYNHSFQKYYDIPPAQYRRNYKRRNDKVEYADVLLVRQSEKKNPIGV</sequence>
<evidence type="ECO:0000256" key="2">
    <source>
        <dbReference type="ARBA" id="ARBA00023125"/>
    </source>
</evidence>
<dbReference type="GO" id="GO:0043565">
    <property type="term" value="F:sequence-specific DNA binding"/>
    <property type="evidence" value="ECO:0007669"/>
    <property type="project" value="InterPro"/>
</dbReference>
<keyword evidence="1" id="KW-0805">Transcription regulation</keyword>
<dbReference type="InterPro" id="IPR003313">
    <property type="entry name" value="AraC-bd"/>
</dbReference>
<evidence type="ECO:0000259" key="4">
    <source>
        <dbReference type="PROSITE" id="PS01124"/>
    </source>
</evidence>
<protein>
    <submittedName>
        <fullName evidence="5">AraC family transcriptional regulator</fullName>
    </submittedName>
</protein>
<dbReference type="PROSITE" id="PS01124">
    <property type="entry name" value="HTH_ARAC_FAMILY_2"/>
    <property type="match status" value="1"/>
</dbReference>
<dbReference type="AlphaFoldDB" id="A0A3R8LDI8"/>
<reference evidence="5" key="1">
    <citation type="submission" date="2018-10" db="EMBL/GenBank/DDBJ databases">
        <title>Schaedlerella arabinophila gen. nov. sp. nov., isolated from the mouse intestinal tract and comparative analysis with the genome of the closely related altered Schaedler flora strain ASF502.</title>
        <authorList>
            <person name="Miyake S."/>
            <person name="Soh M."/>
            <person name="Seedorf H."/>
        </authorList>
    </citation>
    <scope>NUCLEOTIDE SEQUENCE [LARGE SCALE GENOMIC DNA]</scope>
    <source>
        <strain evidence="5">DSM 106076</strain>
    </source>
</reference>
<dbReference type="Proteomes" id="UP000274920">
    <property type="component" value="Unassembled WGS sequence"/>
</dbReference>
<feature type="domain" description="HTH araC/xylS-type" evidence="4">
    <location>
        <begin position="176"/>
        <end position="274"/>
    </location>
</feature>
<name>A0A3R8LDI8_9FIRM</name>
<dbReference type="PANTHER" id="PTHR43280">
    <property type="entry name" value="ARAC-FAMILY TRANSCRIPTIONAL REGULATOR"/>
    <property type="match status" value="1"/>
</dbReference>
<comment type="caution">
    <text evidence="5">The sequence shown here is derived from an EMBL/GenBank/DDBJ whole genome shotgun (WGS) entry which is preliminary data.</text>
</comment>
<gene>
    <name evidence="5" type="ORF">EBB54_06210</name>
</gene>
<dbReference type="Gene3D" id="1.10.10.60">
    <property type="entry name" value="Homeodomain-like"/>
    <property type="match status" value="2"/>
</dbReference>